<evidence type="ECO:0000256" key="3">
    <source>
        <dbReference type="ARBA" id="ARBA00023098"/>
    </source>
</evidence>
<dbReference type="Gene3D" id="3.40.1090.10">
    <property type="entry name" value="Cytosolic phospholipase A2 catalytic domain"/>
    <property type="match status" value="2"/>
</dbReference>
<sequence length="408" mass="46643">MYGLVLAGGGSKGSYQIGVWKALKELDIEISVVTGTSVGSINGALIAQAAFEKALDIWSNISVDKIINIDSQLFNEILNFNIDIRDKKNMTQLLSHIDSFFKKKGLDITPLQELIDKNIDEKRIRQSNIDFGLVTVSLTDKEAIEVFIDDIPKGKLNDYILASSYLPGFMPMKLDGKRFIDGGLYDNLPINLMIEKKVDKIIAVDLKAIGKKQPVKDKEIDILYISPSDDLGNILDFNAERANKNIHLGYLDTLKAFEKLSGVKYYLKDIPSLEELFKYINRLKREEIEGVLKLFNMELAKSNRILYEKLIPKIAQLYDAKDEDDYDIVFIKIVEYLAQHYEIERLEIYQFDDLVNMIISRINQERSESLSDSKTPLEVIKEKFNINIPKDEVAKLILKLYEEKVLSN</sequence>
<keyword evidence="3 4" id="KW-0443">Lipid metabolism</keyword>
<evidence type="ECO:0000313" key="8">
    <source>
        <dbReference type="Proteomes" id="UP000295832"/>
    </source>
</evidence>
<feature type="short sequence motif" description="GXSXG" evidence="4">
    <location>
        <begin position="35"/>
        <end position="39"/>
    </location>
</feature>
<feature type="domain" description="PNPLA" evidence="6">
    <location>
        <begin position="4"/>
        <end position="194"/>
    </location>
</feature>
<dbReference type="InterPro" id="IPR050301">
    <property type="entry name" value="NTE"/>
</dbReference>
<feature type="short sequence motif" description="GXGXXG" evidence="4">
    <location>
        <begin position="8"/>
        <end position="13"/>
    </location>
</feature>
<dbReference type="InterPro" id="IPR002641">
    <property type="entry name" value="PNPLA_dom"/>
</dbReference>
<evidence type="ECO:0000259" key="6">
    <source>
        <dbReference type="PROSITE" id="PS51635"/>
    </source>
</evidence>
<feature type="short sequence motif" description="DGA/G" evidence="4">
    <location>
        <begin position="181"/>
        <end position="183"/>
    </location>
</feature>
<name>A0A4R8H1Q9_9FIRM</name>
<dbReference type="Pfam" id="PF01734">
    <property type="entry name" value="Patatin"/>
    <property type="match status" value="1"/>
</dbReference>
<evidence type="ECO:0000256" key="4">
    <source>
        <dbReference type="PROSITE-ProRule" id="PRU01161"/>
    </source>
</evidence>
<dbReference type="PANTHER" id="PTHR14226">
    <property type="entry name" value="NEUROPATHY TARGET ESTERASE/SWISS CHEESE D.MELANOGASTER"/>
    <property type="match status" value="1"/>
</dbReference>
<dbReference type="STRING" id="926561.GCA_000379025_02747"/>
<organism evidence="7 8">
    <name type="scientific">Orenia marismortui</name>
    <dbReference type="NCBI Taxonomy" id="46469"/>
    <lineage>
        <taxon>Bacteria</taxon>
        <taxon>Bacillati</taxon>
        <taxon>Bacillota</taxon>
        <taxon>Clostridia</taxon>
        <taxon>Halanaerobiales</taxon>
        <taxon>Halobacteroidaceae</taxon>
        <taxon>Orenia</taxon>
    </lineage>
</organism>
<dbReference type="PANTHER" id="PTHR14226:SF29">
    <property type="entry name" value="NEUROPATHY TARGET ESTERASE SWS"/>
    <property type="match status" value="1"/>
</dbReference>
<evidence type="ECO:0000256" key="1">
    <source>
        <dbReference type="ARBA" id="ARBA00022801"/>
    </source>
</evidence>
<evidence type="ECO:0000256" key="2">
    <source>
        <dbReference type="ARBA" id="ARBA00022963"/>
    </source>
</evidence>
<dbReference type="GO" id="GO:0006355">
    <property type="term" value="P:regulation of DNA-templated transcription"/>
    <property type="evidence" value="ECO:0007669"/>
    <property type="project" value="InterPro"/>
</dbReference>
<dbReference type="EMBL" id="SOEG01000023">
    <property type="protein sequence ID" value="TDX48966.1"/>
    <property type="molecule type" value="Genomic_DNA"/>
</dbReference>
<feature type="active site" description="Nucleophile" evidence="4">
    <location>
        <position position="37"/>
    </location>
</feature>
<gene>
    <name evidence="7" type="ORF">C7959_12331</name>
</gene>
<dbReference type="GO" id="GO:0016787">
    <property type="term" value="F:hydrolase activity"/>
    <property type="evidence" value="ECO:0007669"/>
    <property type="project" value="UniProtKB-UniRule"/>
</dbReference>
<protein>
    <submittedName>
        <fullName evidence="7">NTE family protein</fullName>
    </submittedName>
</protein>
<accession>A0A4R8H1Q9</accession>
<dbReference type="SUPFAM" id="SSF52151">
    <property type="entry name" value="FabD/lysophospholipase-like"/>
    <property type="match status" value="1"/>
</dbReference>
<proteinExistence type="predicted"/>
<evidence type="ECO:0000259" key="5">
    <source>
        <dbReference type="PROSITE" id="PS51372"/>
    </source>
</evidence>
<comment type="caution">
    <text evidence="7">The sequence shown here is derived from an EMBL/GenBank/DDBJ whole genome shotgun (WGS) entry which is preliminary data.</text>
</comment>
<evidence type="ECO:0000313" key="7">
    <source>
        <dbReference type="EMBL" id="TDX48966.1"/>
    </source>
</evidence>
<feature type="domain" description="PRD" evidence="5">
    <location>
        <begin position="298"/>
        <end position="408"/>
    </location>
</feature>
<dbReference type="GO" id="GO:0016042">
    <property type="term" value="P:lipid catabolic process"/>
    <property type="evidence" value="ECO:0007669"/>
    <property type="project" value="UniProtKB-UniRule"/>
</dbReference>
<keyword evidence="1 4" id="KW-0378">Hydrolase</keyword>
<dbReference type="PROSITE" id="PS51372">
    <property type="entry name" value="PRD_2"/>
    <property type="match status" value="1"/>
</dbReference>
<dbReference type="CDD" id="cd07209">
    <property type="entry name" value="Pat_hypo_Ecoli_Z1214_like"/>
    <property type="match status" value="1"/>
</dbReference>
<dbReference type="RefSeq" id="WP_134117742.1">
    <property type="nucleotide sequence ID" value="NZ_SOEG01000023.1"/>
</dbReference>
<keyword evidence="2 4" id="KW-0442">Lipid degradation</keyword>
<dbReference type="InterPro" id="IPR011608">
    <property type="entry name" value="PRD"/>
</dbReference>
<dbReference type="PROSITE" id="PS51635">
    <property type="entry name" value="PNPLA"/>
    <property type="match status" value="1"/>
</dbReference>
<dbReference type="Proteomes" id="UP000295832">
    <property type="component" value="Unassembled WGS sequence"/>
</dbReference>
<dbReference type="InterPro" id="IPR016035">
    <property type="entry name" value="Acyl_Trfase/lysoPLipase"/>
</dbReference>
<reference evidence="7 8" key="1">
    <citation type="submission" date="2019-03" db="EMBL/GenBank/DDBJ databases">
        <title>Subsurface microbial communities from deep shales in Ohio and West Virginia, USA.</title>
        <authorList>
            <person name="Wrighton K."/>
        </authorList>
    </citation>
    <scope>NUCLEOTIDE SEQUENCE [LARGE SCALE GENOMIC DNA]</scope>
    <source>
        <strain evidence="7 8">MSL 6dP</strain>
    </source>
</reference>
<feature type="active site" description="Proton acceptor" evidence="4">
    <location>
        <position position="181"/>
    </location>
</feature>
<dbReference type="AlphaFoldDB" id="A0A4R8H1Q9"/>
<keyword evidence="8" id="KW-1185">Reference proteome</keyword>